<reference evidence="1 2" key="1">
    <citation type="journal article" date="2019" name="Sci. Rep.">
        <title>Orb-weaving spider Araneus ventricosus genome elucidates the spidroin gene catalogue.</title>
        <authorList>
            <person name="Kono N."/>
            <person name="Nakamura H."/>
            <person name="Ohtoshi R."/>
            <person name="Moran D.A.P."/>
            <person name="Shinohara A."/>
            <person name="Yoshida Y."/>
            <person name="Fujiwara M."/>
            <person name="Mori M."/>
            <person name="Tomita M."/>
            <person name="Arakawa K."/>
        </authorList>
    </citation>
    <scope>NUCLEOTIDE SEQUENCE [LARGE SCALE GENOMIC DNA]</scope>
</reference>
<proteinExistence type="predicted"/>
<dbReference type="Proteomes" id="UP000499080">
    <property type="component" value="Unassembled WGS sequence"/>
</dbReference>
<name>A0A4Y2LYB7_ARAVE</name>
<keyword evidence="2" id="KW-1185">Reference proteome</keyword>
<evidence type="ECO:0000313" key="1">
    <source>
        <dbReference type="EMBL" id="GBN19469.1"/>
    </source>
</evidence>
<evidence type="ECO:0000313" key="2">
    <source>
        <dbReference type="Proteomes" id="UP000499080"/>
    </source>
</evidence>
<comment type="caution">
    <text evidence="1">The sequence shown here is derived from an EMBL/GenBank/DDBJ whole genome shotgun (WGS) entry which is preliminary data.</text>
</comment>
<accession>A0A4Y2LYB7</accession>
<gene>
    <name evidence="1" type="ORF">AVEN_71934_1</name>
</gene>
<dbReference type="AlphaFoldDB" id="A0A4Y2LYB7"/>
<sequence>MISLKIKKEISYPEAKKLAQSRTPTPGISYLSASKATKKSSNLTLPFDTSSESDHINKPDSTTLEFLPVTYPETLPSLANALISEFASGDPRTPT</sequence>
<dbReference type="EMBL" id="BGPR01006495">
    <property type="protein sequence ID" value="GBN19469.1"/>
    <property type="molecule type" value="Genomic_DNA"/>
</dbReference>
<organism evidence="1 2">
    <name type="scientific">Araneus ventricosus</name>
    <name type="common">Orbweaver spider</name>
    <name type="synonym">Epeira ventricosa</name>
    <dbReference type="NCBI Taxonomy" id="182803"/>
    <lineage>
        <taxon>Eukaryota</taxon>
        <taxon>Metazoa</taxon>
        <taxon>Ecdysozoa</taxon>
        <taxon>Arthropoda</taxon>
        <taxon>Chelicerata</taxon>
        <taxon>Arachnida</taxon>
        <taxon>Araneae</taxon>
        <taxon>Araneomorphae</taxon>
        <taxon>Entelegynae</taxon>
        <taxon>Araneoidea</taxon>
        <taxon>Araneidae</taxon>
        <taxon>Araneus</taxon>
    </lineage>
</organism>
<protein>
    <submittedName>
        <fullName evidence="1">Uncharacterized protein</fullName>
    </submittedName>
</protein>